<evidence type="ECO:0000256" key="6">
    <source>
        <dbReference type="RuleBase" id="RU004516"/>
    </source>
</evidence>
<dbReference type="PANTHER" id="PTHR11236">
    <property type="entry name" value="AMINOBENZOATE/ANTHRANILATE SYNTHASE"/>
    <property type="match status" value="1"/>
</dbReference>
<protein>
    <recommendedName>
        <fullName evidence="3">Probable branched-chain-amino-acid aminotransferase</fullName>
    </recommendedName>
</protein>
<feature type="domain" description="Chorismate-utilising enzyme C-terminal" evidence="7">
    <location>
        <begin position="111"/>
        <end position="358"/>
    </location>
</feature>
<dbReference type="Gene3D" id="3.30.470.10">
    <property type="match status" value="1"/>
</dbReference>
<dbReference type="InterPro" id="IPR005801">
    <property type="entry name" value="ADC_synthase"/>
</dbReference>
<comment type="cofactor">
    <cofactor evidence="1 6">
        <name>pyridoxal 5'-phosphate</name>
        <dbReference type="ChEBI" id="CHEBI:597326"/>
    </cofactor>
</comment>
<dbReference type="Pfam" id="PF00425">
    <property type="entry name" value="Chorismate_bind"/>
    <property type="match status" value="1"/>
</dbReference>
<dbReference type="Pfam" id="PF01063">
    <property type="entry name" value="Aminotran_4"/>
    <property type="match status" value="1"/>
</dbReference>
<dbReference type="InterPro" id="IPR001544">
    <property type="entry name" value="Aminotrans_IV"/>
</dbReference>
<keyword evidence="9" id="KW-1185">Reference proteome</keyword>
<evidence type="ECO:0000259" key="7">
    <source>
        <dbReference type="Pfam" id="PF00425"/>
    </source>
</evidence>
<evidence type="ECO:0000313" key="8">
    <source>
        <dbReference type="EMBL" id="MFD1612863.1"/>
    </source>
</evidence>
<dbReference type="RefSeq" id="WP_380890386.1">
    <property type="nucleotide sequence ID" value="NZ_JBHUDY010000002.1"/>
</dbReference>
<dbReference type="InterPro" id="IPR036038">
    <property type="entry name" value="Aminotransferase-like"/>
</dbReference>
<evidence type="ECO:0000256" key="4">
    <source>
        <dbReference type="ARBA" id="ARBA00022898"/>
    </source>
</evidence>
<comment type="similarity">
    <text evidence="2 5">Belongs to the class-IV pyridoxal-phosphate-dependent aminotransferase family.</text>
</comment>
<evidence type="ECO:0000313" key="9">
    <source>
        <dbReference type="Proteomes" id="UP001597115"/>
    </source>
</evidence>
<sequence length="567" mass="62468">MTPFILLDDARSGARAKLFRDPVEIVRADRLDEVAPALERLRGERRHVAGFIAYEAGCALEPRLRPIFRQAETPLLWFGLFDGFEEVDAETWLPDPAGAFAGSPEPEIGYDAYLDRIVRVQQAIVAGDIYQANLTFPNRVPVIGDPSALFAGLRSRANAGYGALIWTGKDWFLSLSPELFFALEDGRLTAKPMKGTAAADADPETLRADPKQRAENLMIVDLLRNDLSRVAVPGSVEVPSLFEVERYPTVQQMTSTVTARLAPDRDAIDVLRALFPCGSITGAPKVRAMEIIAEVEDSPRGLYTGTIGHINPEGEAAFNVAIRTLHLKPGDTHATVGLGSGIVADSNPSAEWRECLAKGAFVRSERPFDLIETMGFDPHDGLARLDAHLARMKASAETFGFRFDRHAARNELQAATFRLRERSRVRLLASSEGNYAIEVRPLELPEEPVEVAIVPLPVSPDDFRLRHKTTDRGFYDETRRASGCFEILFTDPDGFLTEGSFTNIFVERGGKLLTPPLRRGVLPGVLRAELIAEGRAVEADLRPVDLPQEFLVGNAARGLLRAKLKRL</sequence>
<organism evidence="8 9">
    <name type="scientific">Sphingomonas tabacisoli</name>
    <dbReference type="NCBI Taxonomy" id="2249466"/>
    <lineage>
        <taxon>Bacteria</taxon>
        <taxon>Pseudomonadati</taxon>
        <taxon>Pseudomonadota</taxon>
        <taxon>Alphaproteobacteria</taxon>
        <taxon>Sphingomonadales</taxon>
        <taxon>Sphingomonadaceae</taxon>
        <taxon>Sphingomonas</taxon>
    </lineage>
</organism>
<dbReference type="InterPro" id="IPR043131">
    <property type="entry name" value="BCAT-like_N"/>
</dbReference>
<dbReference type="InterPro" id="IPR018300">
    <property type="entry name" value="Aminotrans_IV_CS"/>
</dbReference>
<keyword evidence="8" id="KW-0808">Transferase</keyword>
<dbReference type="Gene3D" id="3.20.10.10">
    <property type="entry name" value="D-amino Acid Aminotransferase, subunit A, domain 2"/>
    <property type="match status" value="1"/>
</dbReference>
<evidence type="ECO:0000256" key="5">
    <source>
        <dbReference type="RuleBase" id="RU004106"/>
    </source>
</evidence>
<dbReference type="InterPro" id="IPR005802">
    <property type="entry name" value="ADC_synth_comp_1"/>
</dbReference>
<keyword evidence="8" id="KW-0032">Aminotransferase</keyword>
<evidence type="ECO:0000256" key="3">
    <source>
        <dbReference type="ARBA" id="ARBA00014472"/>
    </source>
</evidence>
<dbReference type="InterPro" id="IPR019999">
    <property type="entry name" value="Anth_synth_I-like"/>
</dbReference>
<comment type="caution">
    <text evidence="8">The sequence shown here is derived from an EMBL/GenBank/DDBJ whole genome shotgun (WGS) entry which is preliminary data.</text>
</comment>
<evidence type="ECO:0000256" key="1">
    <source>
        <dbReference type="ARBA" id="ARBA00001933"/>
    </source>
</evidence>
<dbReference type="EMBL" id="JBHUDY010000002">
    <property type="protein sequence ID" value="MFD1612863.1"/>
    <property type="molecule type" value="Genomic_DNA"/>
</dbReference>
<accession>A0ABW4I4J0</accession>
<dbReference type="InterPro" id="IPR043132">
    <property type="entry name" value="BCAT-like_C"/>
</dbReference>
<dbReference type="GO" id="GO:0046820">
    <property type="term" value="F:4-amino-4-deoxychorismate synthase activity"/>
    <property type="evidence" value="ECO:0007669"/>
    <property type="project" value="UniProtKB-EC"/>
</dbReference>
<reference evidence="9" key="1">
    <citation type="journal article" date="2019" name="Int. J. Syst. Evol. Microbiol.">
        <title>The Global Catalogue of Microorganisms (GCM) 10K type strain sequencing project: providing services to taxonomists for standard genome sequencing and annotation.</title>
        <authorList>
            <consortium name="The Broad Institute Genomics Platform"/>
            <consortium name="The Broad Institute Genome Sequencing Center for Infectious Disease"/>
            <person name="Wu L."/>
            <person name="Ma J."/>
        </authorList>
    </citation>
    <scope>NUCLEOTIDE SEQUENCE [LARGE SCALE GENOMIC DNA]</scope>
    <source>
        <strain evidence="9">CGMCC 1.16275</strain>
    </source>
</reference>
<evidence type="ECO:0000256" key="2">
    <source>
        <dbReference type="ARBA" id="ARBA00009320"/>
    </source>
</evidence>
<dbReference type="Gene3D" id="3.60.120.10">
    <property type="entry name" value="Anthranilate synthase"/>
    <property type="match status" value="1"/>
</dbReference>
<dbReference type="InterPro" id="IPR015890">
    <property type="entry name" value="Chorismate_C"/>
</dbReference>
<dbReference type="PRINTS" id="PR00095">
    <property type="entry name" value="ANTSNTHASEI"/>
</dbReference>
<keyword evidence="4 6" id="KW-0663">Pyridoxal phosphate</keyword>
<gene>
    <name evidence="8" type="primary">pabB</name>
    <name evidence="8" type="ORF">ACFSCW_13735</name>
</gene>
<dbReference type="PANTHER" id="PTHR11236:SF50">
    <property type="entry name" value="AMINODEOXYCHORISMATE SYNTHASE COMPONENT 1"/>
    <property type="match status" value="1"/>
</dbReference>
<dbReference type="NCBIfam" id="TIGR00553">
    <property type="entry name" value="pabB"/>
    <property type="match status" value="1"/>
</dbReference>
<name>A0ABW4I4J0_9SPHN</name>
<dbReference type="SUPFAM" id="SSF56752">
    <property type="entry name" value="D-aminoacid aminotransferase-like PLP-dependent enzymes"/>
    <property type="match status" value="1"/>
</dbReference>
<dbReference type="SUPFAM" id="SSF56322">
    <property type="entry name" value="ADC synthase"/>
    <property type="match status" value="1"/>
</dbReference>
<proteinExistence type="inferred from homology"/>
<dbReference type="PROSITE" id="PS00770">
    <property type="entry name" value="AA_TRANSFER_CLASS_4"/>
    <property type="match status" value="1"/>
</dbReference>
<dbReference type="Proteomes" id="UP001597115">
    <property type="component" value="Unassembled WGS sequence"/>
</dbReference>